<dbReference type="Pfam" id="PF02018">
    <property type="entry name" value="CBM_4_9"/>
    <property type="match status" value="1"/>
</dbReference>
<gene>
    <name evidence="14" type="ORF">HTZ77_25685</name>
</gene>
<evidence type="ECO:0000256" key="11">
    <source>
        <dbReference type="RuleBase" id="RU361186"/>
    </source>
</evidence>
<feature type="signal peptide" evidence="11">
    <location>
        <begin position="1"/>
        <end position="28"/>
    </location>
</feature>
<feature type="compositionally biased region" description="Low complexity" evidence="12">
    <location>
        <begin position="197"/>
        <end position="207"/>
    </location>
</feature>
<dbReference type="PROSITE" id="PS00656">
    <property type="entry name" value="GLYCOSYL_HYDROL_F6_2"/>
    <property type="match status" value="1"/>
</dbReference>
<keyword evidence="1 11" id="KW-0732">Signal</keyword>
<evidence type="ECO:0000313" key="14">
    <source>
        <dbReference type="EMBL" id="NUW34797.1"/>
    </source>
</evidence>
<accession>A0A7Y6IAS6</accession>
<evidence type="ECO:0000256" key="7">
    <source>
        <dbReference type="ARBA" id="ARBA00023326"/>
    </source>
</evidence>
<keyword evidence="2 11" id="KW-0378">Hydrolase</keyword>
<feature type="chain" id="PRO_5039759629" description="Glucanase" evidence="11">
    <location>
        <begin position="29"/>
        <end position="498"/>
    </location>
</feature>
<dbReference type="PRINTS" id="PR00733">
    <property type="entry name" value="GLHYDRLASE6"/>
</dbReference>
<keyword evidence="15" id="KW-1185">Reference proteome</keyword>
<comment type="similarity">
    <text evidence="11">Belongs to the glycosyl hydrolase family 6.</text>
</comment>
<protein>
    <recommendedName>
        <fullName evidence="11">Glucanase</fullName>
        <ecNumber evidence="11">3.2.1.-</ecNumber>
    </recommendedName>
</protein>
<proteinExistence type="inferred from homology"/>
<dbReference type="GO" id="GO:0030245">
    <property type="term" value="P:cellulose catabolic process"/>
    <property type="evidence" value="ECO:0007669"/>
    <property type="project" value="UniProtKB-KW"/>
</dbReference>
<feature type="domain" description="CBM-cenC" evidence="13">
    <location>
        <begin position="31"/>
        <end position="152"/>
    </location>
</feature>
<evidence type="ECO:0000256" key="1">
    <source>
        <dbReference type="ARBA" id="ARBA00022729"/>
    </source>
</evidence>
<name>A0A7Y6IAS6_9ACTN</name>
<feature type="binding site" evidence="9">
    <location>
        <position position="254"/>
    </location>
    <ligand>
        <name>substrate</name>
    </ligand>
</feature>
<dbReference type="PANTHER" id="PTHR34876:SF4">
    <property type="entry name" value="1,4-BETA-D-GLUCAN CELLOBIOHYDROLASE C-RELATED"/>
    <property type="match status" value="1"/>
</dbReference>
<dbReference type="PIRSF" id="PIRSF001100">
    <property type="entry name" value="Beta_cellobiohydrolase"/>
    <property type="match status" value="1"/>
</dbReference>
<keyword evidence="3 11" id="KW-0136">Cellulose degradation</keyword>
<evidence type="ECO:0000313" key="15">
    <source>
        <dbReference type="Proteomes" id="UP000586042"/>
    </source>
</evidence>
<evidence type="ECO:0000256" key="6">
    <source>
        <dbReference type="ARBA" id="ARBA00023295"/>
    </source>
</evidence>
<dbReference type="InterPro" id="IPR008979">
    <property type="entry name" value="Galactose-bd-like_sf"/>
</dbReference>
<dbReference type="InterPro" id="IPR003305">
    <property type="entry name" value="CenC_carb-bd"/>
</dbReference>
<dbReference type="Gene3D" id="3.20.20.40">
    <property type="entry name" value="1, 4-beta cellobiohydrolase"/>
    <property type="match status" value="1"/>
</dbReference>
<feature type="binding site" evidence="9">
    <location>
        <position position="441"/>
    </location>
    <ligand>
        <name>substrate</name>
    </ligand>
</feature>
<dbReference type="AlphaFoldDB" id="A0A7Y6IAS6"/>
<comment type="caution">
    <text evidence="14">The sequence shown here is derived from an EMBL/GenBank/DDBJ whole genome shotgun (WGS) entry which is preliminary data.</text>
</comment>
<evidence type="ECO:0000256" key="9">
    <source>
        <dbReference type="PIRSR" id="PIRSR001100-2"/>
    </source>
</evidence>
<evidence type="ECO:0000256" key="12">
    <source>
        <dbReference type="SAM" id="MobiDB-lite"/>
    </source>
</evidence>
<keyword evidence="5 11" id="KW-0119">Carbohydrate metabolism</keyword>
<feature type="compositionally biased region" description="Pro residues" evidence="12">
    <location>
        <begin position="174"/>
        <end position="196"/>
    </location>
</feature>
<organism evidence="14 15">
    <name type="scientific">Nonomuraea montanisoli</name>
    <dbReference type="NCBI Taxonomy" id="2741721"/>
    <lineage>
        <taxon>Bacteria</taxon>
        <taxon>Bacillati</taxon>
        <taxon>Actinomycetota</taxon>
        <taxon>Actinomycetes</taxon>
        <taxon>Streptosporangiales</taxon>
        <taxon>Streptosporangiaceae</taxon>
        <taxon>Nonomuraea</taxon>
    </lineage>
</organism>
<dbReference type="InterPro" id="IPR016288">
    <property type="entry name" value="Beta_cellobiohydrolase"/>
</dbReference>
<evidence type="ECO:0000256" key="5">
    <source>
        <dbReference type="ARBA" id="ARBA00023277"/>
    </source>
</evidence>
<evidence type="ECO:0000256" key="2">
    <source>
        <dbReference type="ARBA" id="ARBA00022801"/>
    </source>
</evidence>
<reference evidence="14 15" key="1">
    <citation type="submission" date="2020-06" db="EMBL/GenBank/DDBJ databases">
        <title>Nonomuraea sp. SMC257, a novel actinomycete isolated from soil.</title>
        <authorList>
            <person name="Chanama M."/>
        </authorList>
    </citation>
    <scope>NUCLEOTIDE SEQUENCE [LARGE SCALE GENOMIC DNA]</scope>
    <source>
        <strain evidence="14 15">SMC257</strain>
    </source>
</reference>
<keyword evidence="4" id="KW-1015">Disulfide bond</keyword>
<dbReference type="Proteomes" id="UP000586042">
    <property type="component" value="Unassembled WGS sequence"/>
</dbReference>
<keyword evidence="6 11" id="KW-0326">Glycosidase</keyword>
<evidence type="ECO:0000256" key="10">
    <source>
        <dbReference type="PROSITE-ProRule" id="PRU10057"/>
    </source>
</evidence>
<evidence type="ECO:0000259" key="13">
    <source>
        <dbReference type="Pfam" id="PF02018"/>
    </source>
</evidence>
<feature type="binding site" evidence="9">
    <location>
        <position position="375"/>
    </location>
    <ligand>
        <name>substrate</name>
    </ligand>
</feature>
<feature type="active site" description="Proton donor" evidence="8 10">
    <location>
        <position position="330"/>
    </location>
</feature>
<dbReference type="Pfam" id="PF01341">
    <property type="entry name" value="Glyco_hydro_6"/>
    <property type="match status" value="1"/>
</dbReference>
<keyword evidence="7 11" id="KW-0624">Polysaccharide degradation</keyword>
<feature type="binding site" evidence="9">
    <location>
        <position position="402"/>
    </location>
    <ligand>
        <name>substrate</name>
    </ligand>
</feature>
<sequence>MRLLTRVLAITASAATVATAAAATPASAAAELVVNGTFAGGTTPWWNSADTSMAVSGGRLQVKVTGGTANAWDAMVGQNAITLAKGKAYTLSFDASASAPVSAVTTVQLAASPYTRTLTKTFSLGTTSKRYSFPFTSTLATTGGQVSFQLGGNAGFTFSVDNVSLTEASSSTPAPTPTATPRPTSTPKPTATPKPTPTTTATTTPKPGSGPLAQTDGFYVDPDSNPATWVRNNSGDSRAARIRSAISSKPIARWFGNWNSDIGSAVSSYVAAADKAGKLPVLVAYNIPGRDACGGHSGGGAGSEAAYKTWISAFASGIGSRPAVVVIEPDSLGDFNCMSDAAVQERNRMLTYATQQFRDKATNTWAYLDGGNSGWVAAGTMATRLTSAGVRNIRGFSVNVSNYYTTSESATYAKAVDSALGGTATFVIDTSRNGNGSNGEWCNPAGRKLGVPAQAGGAAEMLLWVKVPGDSDGNCGIASGVPAGQFSPAIAVRLIDGT</sequence>
<dbReference type="GO" id="GO:0004553">
    <property type="term" value="F:hydrolase activity, hydrolyzing O-glycosyl compounds"/>
    <property type="evidence" value="ECO:0007669"/>
    <property type="project" value="InterPro"/>
</dbReference>
<evidence type="ECO:0000256" key="4">
    <source>
        <dbReference type="ARBA" id="ARBA00023157"/>
    </source>
</evidence>
<dbReference type="SUPFAM" id="SSF51989">
    <property type="entry name" value="Glycosyl hydrolases family 6, cellulases"/>
    <property type="match status" value="1"/>
</dbReference>
<evidence type="ECO:0000256" key="8">
    <source>
        <dbReference type="PIRSR" id="PIRSR001100-1"/>
    </source>
</evidence>
<feature type="binding site" evidence="9">
    <location>
        <position position="466"/>
    </location>
    <ligand>
        <name>substrate</name>
    </ligand>
</feature>
<dbReference type="InterPro" id="IPR036434">
    <property type="entry name" value="Beta_cellobiohydrolase_sf"/>
</dbReference>
<feature type="region of interest" description="Disordered" evidence="12">
    <location>
        <begin position="167"/>
        <end position="238"/>
    </location>
</feature>
<feature type="compositionally biased region" description="Polar residues" evidence="12">
    <location>
        <begin position="225"/>
        <end position="236"/>
    </location>
</feature>
<dbReference type="SUPFAM" id="SSF49785">
    <property type="entry name" value="Galactose-binding domain-like"/>
    <property type="match status" value="1"/>
</dbReference>
<dbReference type="Gene3D" id="2.60.120.260">
    <property type="entry name" value="Galactose-binding domain-like"/>
    <property type="match status" value="1"/>
</dbReference>
<feature type="active site" description="Proton acceptor" evidence="8">
    <location>
        <position position="472"/>
    </location>
</feature>
<evidence type="ECO:0000256" key="3">
    <source>
        <dbReference type="ARBA" id="ARBA00023001"/>
    </source>
</evidence>
<dbReference type="PANTHER" id="PTHR34876">
    <property type="match status" value="1"/>
</dbReference>
<dbReference type="InterPro" id="IPR001524">
    <property type="entry name" value="Glyco_hydro_6_CS"/>
</dbReference>
<dbReference type="EMBL" id="JABWGN010000010">
    <property type="protein sequence ID" value="NUW34797.1"/>
    <property type="molecule type" value="Genomic_DNA"/>
</dbReference>
<dbReference type="EC" id="3.2.1.-" evidence="11"/>
<dbReference type="RefSeq" id="WP_175592261.1">
    <property type="nucleotide sequence ID" value="NZ_JABWGN010000010.1"/>
</dbReference>